<name>A0AAJ0UGE3_HALSE</name>
<protein>
    <submittedName>
        <fullName evidence="1">Uncharacterized protein</fullName>
    </submittedName>
</protein>
<evidence type="ECO:0000313" key="2">
    <source>
        <dbReference type="Proteomes" id="UP001296967"/>
    </source>
</evidence>
<proteinExistence type="predicted"/>
<reference evidence="1" key="1">
    <citation type="submission" date="2017-05" db="EMBL/GenBank/DDBJ databases">
        <authorList>
            <person name="Imhoff J.F."/>
            <person name="Rahn T."/>
            <person name="Kuenzel S."/>
            <person name="Neulinger S.C."/>
        </authorList>
    </citation>
    <scope>NUCLEOTIDE SEQUENCE</scope>
    <source>
        <strain evidence="1">DSM 4395</strain>
    </source>
</reference>
<comment type="caution">
    <text evidence="1">The sequence shown here is derived from an EMBL/GenBank/DDBJ whole genome shotgun (WGS) entry which is preliminary data.</text>
</comment>
<evidence type="ECO:0000313" key="1">
    <source>
        <dbReference type="EMBL" id="MBK5930818.1"/>
    </source>
</evidence>
<keyword evidence="2" id="KW-1185">Reference proteome</keyword>
<sequence length="62" mass="7253">MPAKAIYRKKEQFDNGVLIEVVIWQLSEPIPGELEAMDSFERSSHFRSSLMKQLHPRDGPRR</sequence>
<reference evidence="1" key="2">
    <citation type="journal article" date="2020" name="Microorganisms">
        <title>Osmotic Adaptation and Compatible Solute Biosynthesis of Phototrophic Bacteria as Revealed from Genome Analyses.</title>
        <authorList>
            <person name="Imhoff J.F."/>
            <person name="Rahn T."/>
            <person name="Kunzel S."/>
            <person name="Keller A."/>
            <person name="Neulinger S.C."/>
        </authorList>
    </citation>
    <scope>NUCLEOTIDE SEQUENCE</scope>
    <source>
        <strain evidence="1">DSM 4395</strain>
    </source>
</reference>
<accession>A0AAJ0UGE3</accession>
<dbReference type="EMBL" id="NHSF01000059">
    <property type="protein sequence ID" value="MBK5930818.1"/>
    <property type="molecule type" value="Genomic_DNA"/>
</dbReference>
<gene>
    <name evidence="1" type="ORF">CCR82_09860</name>
</gene>
<dbReference type="AlphaFoldDB" id="A0AAJ0UGE3"/>
<dbReference type="RefSeq" id="WP_201245637.1">
    <property type="nucleotide sequence ID" value="NZ_NHSF01000059.1"/>
</dbReference>
<dbReference type="Proteomes" id="UP001296967">
    <property type="component" value="Unassembled WGS sequence"/>
</dbReference>
<organism evidence="1 2">
    <name type="scientific">Halochromatium salexigens</name>
    <name type="common">Chromatium salexigens</name>
    <dbReference type="NCBI Taxonomy" id="49447"/>
    <lineage>
        <taxon>Bacteria</taxon>
        <taxon>Pseudomonadati</taxon>
        <taxon>Pseudomonadota</taxon>
        <taxon>Gammaproteobacteria</taxon>
        <taxon>Chromatiales</taxon>
        <taxon>Chromatiaceae</taxon>
        <taxon>Halochromatium</taxon>
    </lineage>
</organism>